<dbReference type="PANTHER" id="PTHR37693">
    <property type="entry name" value="PHOSPHATIDYLGLYCEROL LYSYLTRANSFERASE"/>
    <property type="match status" value="1"/>
</dbReference>
<keyword evidence="5 6" id="KW-0472">Membrane</keyword>
<evidence type="ECO:0000256" key="5">
    <source>
        <dbReference type="ARBA" id="ARBA00023136"/>
    </source>
</evidence>
<evidence type="ECO:0000313" key="8">
    <source>
        <dbReference type="Proteomes" id="UP000236434"/>
    </source>
</evidence>
<dbReference type="GO" id="GO:0005886">
    <property type="term" value="C:plasma membrane"/>
    <property type="evidence" value="ECO:0007669"/>
    <property type="project" value="UniProtKB-SubCell"/>
</dbReference>
<feature type="transmembrane region" description="Helical" evidence="6">
    <location>
        <begin position="18"/>
        <end position="40"/>
    </location>
</feature>
<evidence type="ECO:0000256" key="2">
    <source>
        <dbReference type="ARBA" id="ARBA00022475"/>
    </source>
</evidence>
<dbReference type="Proteomes" id="UP000236434">
    <property type="component" value="Unassembled WGS sequence"/>
</dbReference>
<gene>
    <name evidence="7" type="ORF">X929_02110</name>
</gene>
<protein>
    <recommendedName>
        <fullName evidence="9">Lysylphosphatidylglycerol synthetase</fullName>
    </recommendedName>
</protein>
<keyword evidence="2" id="KW-1003">Cell membrane</keyword>
<organism evidence="7 8">
    <name type="scientific">Petrotoga olearia DSM 13574</name>
    <dbReference type="NCBI Taxonomy" id="1122955"/>
    <lineage>
        <taxon>Bacteria</taxon>
        <taxon>Thermotogati</taxon>
        <taxon>Thermotogota</taxon>
        <taxon>Thermotogae</taxon>
        <taxon>Petrotogales</taxon>
        <taxon>Petrotogaceae</taxon>
        <taxon>Petrotoga</taxon>
    </lineage>
</organism>
<dbReference type="NCBIfam" id="TIGR00374">
    <property type="entry name" value="flippase-like domain"/>
    <property type="match status" value="1"/>
</dbReference>
<reference evidence="7 8" key="1">
    <citation type="submission" date="2013-12" db="EMBL/GenBank/DDBJ databases">
        <title>Comparative genomics of Petrotoga isolates.</title>
        <authorList>
            <person name="Nesbo C.L."/>
            <person name="Charchuk R."/>
            <person name="Chow K."/>
        </authorList>
    </citation>
    <scope>NUCLEOTIDE SEQUENCE [LARGE SCALE GENOMIC DNA]</scope>
    <source>
        <strain evidence="7 8">DSM 13574</strain>
    </source>
</reference>
<feature type="transmembrane region" description="Helical" evidence="6">
    <location>
        <begin position="273"/>
        <end position="290"/>
    </location>
</feature>
<dbReference type="RefSeq" id="WP_103066397.1">
    <property type="nucleotide sequence ID" value="NZ_AZRL01000004.1"/>
</dbReference>
<evidence type="ECO:0008006" key="9">
    <source>
        <dbReference type="Google" id="ProtNLM"/>
    </source>
</evidence>
<dbReference type="Pfam" id="PF03706">
    <property type="entry name" value="LPG_synthase_TM"/>
    <property type="match status" value="1"/>
</dbReference>
<dbReference type="PANTHER" id="PTHR37693:SF1">
    <property type="entry name" value="INTEGRAL MEMBRANE PROTEIN"/>
    <property type="match status" value="1"/>
</dbReference>
<evidence type="ECO:0000256" key="4">
    <source>
        <dbReference type="ARBA" id="ARBA00022989"/>
    </source>
</evidence>
<evidence type="ECO:0000256" key="3">
    <source>
        <dbReference type="ARBA" id="ARBA00022692"/>
    </source>
</evidence>
<dbReference type="EMBL" id="AZRL01000004">
    <property type="protein sequence ID" value="PNR97729.1"/>
    <property type="molecule type" value="Genomic_DNA"/>
</dbReference>
<keyword evidence="3 6" id="KW-0812">Transmembrane</keyword>
<sequence>MPGDKTNEEGKTLSRKKIIINLIIALIIGLVINILISFFADFQETLVTLKTVNLFVIVEVFIVFSMAYLIDLIRLYLVSISFHKKIKFKDAIYNTISYYFMSNITPMASGGQPYQIYHLTKLGIESTLATNIVMSRLVENLLFSSAMILIFIKRVMSILNRIGTGKYILIIGIIAALGFSALLILIFLNPKLIYKLFNFLLKILPLKDKSKFEKRLQKLENWLVELKLSIKALWIEKAHIVAVDFILGGFTVFFHSLGLYIALTSITSGNYSILEIFILFIIMNFVIYYIPTPGSTGGVETLYGIVLASFMPGRFVSTTILLWRFATYYLQIAFEGVILFMTRTKEKGVST</sequence>
<feature type="transmembrane region" description="Helical" evidence="6">
    <location>
        <begin position="137"/>
        <end position="155"/>
    </location>
</feature>
<feature type="transmembrane region" description="Helical" evidence="6">
    <location>
        <begin position="98"/>
        <end position="117"/>
    </location>
</feature>
<feature type="transmembrane region" description="Helical" evidence="6">
    <location>
        <begin position="52"/>
        <end position="77"/>
    </location>
</feature>
<dbReference type="OrthoDB" id="9810654at2"/>
<comment type="subcellular location">
    <subcellularLocation>
        <location evidence="1">Cell membrane</location>
        <topology evidence="1">Multi-pass membrane protein</topology>
    </subcellularLocation>
</comment>
<evidence type="ECO:0000256" key="1">
    <source>
        <dbReference type="ARBA" id="ARBA00004651"/>
    </source>
</evidence>
<keyword evidence="4 6" id="KW-1133">Transmembrane helix</keyword>
<comment type="caution">
    <text evidence="7">The sequence shown here is derived from an EMBL/GenBank/DDBJ whole genome shotgun (WGS) entry which is preliminary data.</text>
</comment>
<accession>A0A2K1P4L2</accession>
<name>A0A2K1P4L2_9BACT</name>
<proteinExistence type="predicted"/>
<evidence type="ECO:0000256" key="6">
    <source>
        <dbReference type="SAM" id="Phobius"/>
    </source>
</evidence>
<dbReference type="AlphaFoldDB" id="A0A2K1P4L2"/>
<evidence type="ECO:0000313" key="7">
    <source>
        <dbReference type="EMBL" id="PNR97729.1"/>
    </source>
</evidence>
<feature type="transmembrane region" description="Helical" evidence="6">
    <location>
        <begin position="238"/>
        <end position="261"/>
    </location>
</feature>
<dbReference type="InterPro" id="IPR022791">
    <property type="entry name" value="L-PG_synthase/AglD"/>
</dbReference>
<feature type="transmembrane region" description="Helical" evidence="6">
    <location>
        <begin position="167"/>
        <end position="188"/>
    </location>
</feature>
<feature type="transmembrane region" description="Helical" evidence="6">
    <location>
        <begin position="302"/>
        <end position="323"/>
    </location>
</feature>